<proteinExistence type="predicted"/>
<organism evidence="3 4">
    <name type="scientific">Talaromyces atroroseus</name>
    <dbReference type="NCBI Taxonomy" id="1441469"/>
    <lineage>
        <taxon>Eukaryota</taxon>
        <taxon>Fungi</taxon>
        <taxon>Dikarya</taxon>
        <taxon>Ascomycota</taxon>
        <taxon>Pezizomycotina</taxon>
        <taxon>Eurotiomycetes</taxon>
        <taxon>Eurotiomycetidae</taxon>
        <taxon>Eurotiales</taxon>
        <taxon>Trichocomaceae</taxon>
        <taxon>Talaromyces</taxon>
        <taxon>Talaromyces sect. Trachyspermi</taxon>
    </lineage>
</organism>
<dbReference type="Proteomes" id="UP000214365">
    <property type="component" value="Unassembled WGS sequence"/>
</dbReference>
<evidence type="ECO:0000313" key="4">
    <source>
        <dbReference type="Proteomes" id="UP000214365"/>
    </source>
</evidence>
<accession>A0A225ARJ1</accession>
<name>A0A225ARJ1_TALAT</name>
<dbReference type="InterPro" id="IPR011044">
    <property type="entry name" value="Quino_amine_DH_bsu"/>
</dbReference>
<dbReference type="OrthoDB" id="3592093at2759"/>
<reference evidence="3 4" key="1">
    <citation type="submission" date="2015-06" db="EMBL/GenBank/DDBJ databases">
        <title>Talaromyces atroroseus IBT 11181 draft genome.</title>
        <authorList>
            <person name="Rasmussen K.B."/>
            <person name="Rasmussen S."/>
            <person name="Petersen B."/>
            <person name="Sicheritz-Ponten T."/>
            <person name="Mortensen U.H."/>
            <person name="Thrane U."/>
        </authorList>
    </citation>
    <scope>NUCLEOTIDE SEQUENCE [LARGE SCALE GENOMIC DNA]</scope>
    <source>
        <strain evidence="3 4">IBT 11181</strain>
    </source>
</reference>
<feature type="transmembrane region" description="Helical" evidence="2">
    <location>
        <begin position="401"/>
        <end position="424"/>
    </location>
</feature>
<evidence type="ECO:0000256" key="2">
    <source>
        <dbReference type="SAM" id="Phobius"/>
    </source>
</evidence>
<keyword evidence="2" id="KW-1133">Transmembrane helix</keyword>
<feature type="region of interest" description="Disordered" evidence="1">
    <location>
        <begin position="68"/>
        <end position="95"/>
    </location>
</feature>
<dbReference type="SUPFAM" id="SSF50969">
    <property type="entry name" value="YVTN repeat-like/Quinoprotein amine dehydrogenase"/>
    <property type="match status" value="1"/>
</dbReference>
<keyword evidence="2" id="KW-0812">Transmembrane</keyword>
<dbReference type="Gene3D" id="2.130.10.10">
    <property type="entry name" value="YVTN repeat-like/Quinoprotein amine dehydrogenase"/>
    <property type="match status" value="1"/>
</dbReference>
<evidence type="ECO:0008006" key="5">
    <source>
        <dbReference type="Google" id="ProtNLM"/>
    </source>
</evidence>
<keyword evidence="2" id="KW-0472">Membrane</keyword>
<keyword evidence="4" id="KW-1185">Reference proteome</keyword>
<gene>
    <name evidence="3" type="ORF">UA08_07416</name>
</gene>
<sequence length="425" mass="45002">MVIFEVAAYLPQIYNTNATLIPWKAQNSSNVGQSTIVNGTYYLADQINALIHVINLTSCHQNTTITGFSGIPTNKGKGSPGSPSPSRRVPGTAGPNGIVVLPDRDEIYVGDASGVIKVINLHNNSVVANIATGGQRRADTMTYSPQSGLVLAVNPLEYPRQTPFIAVIDVASRRVVGIVSLANDVSFTGQPAWNSVTNKFYVPIRATMANPGGEINEINAASLKVTNVTRVNECHPTDIAFGPSQHLFVGCSHDQIPTYGYGFSLILDMGSNGTMVGNISGLSGVGQVVYSASTNLYYAATYHESSATTTVTDQSDGDSTNSSIPEVAIVDAKRNTLLQTIPTDNETAQTVAVDMRMDQMVVPLENEGIAVFNVGSNSTLPKSDAGSRIIRQDIDTAESGVSVATALSLYSTVSIALFWALVFCS</sequence>
<dbReference type="InterPro" id="IPR015943">
    <property type="entry name" value="WD40/YVTN_repeat-like_dom_sf"/>
</dbReference>
<dbReference type="PANTHER" id="PTHR47197">
    <property type="entry name" value="PROTEIN NIRF"/>
    <property type="match status" value="1"/>
</dbReference>
<protein>
    <recommendedName>
        <fullName evidence="5">SMP-30/Gluconolactonase/LRE-like region domain-containing protein</fullName>
    </recommendedName>
</protein>
<evidence type="ECO:0000313" key="3">
    <source>
        <dbReference type="EMBL" id="OKL57065.1"/>
    </source>
</evidence>
<dbReference type="InterPro" id="IPR051200">
    <property type="entry name" value="Host-pathogen_enzymatic-act"/>
</dbReference>
<comment type="caution">
    <text evidence="3">The sequence shown here is derived from an EMBL/GenBank/DDBJ whole genome shotgun (WGS) entry which is preliminary data.</text>
</comment>
<dbReference type="RefSeq" id="XP_020117186.1">
    <property type="nucleotide sequence ID" value="XM_020262308.1"/>
</dbReference>
<dbReference type="EMBL" id="LFMY01000012">
    <property type="protein sequence ID" value="OKL57065.1"/>
    <property type="molecule type" value="Genomic_DNA"/>
</dbReference>
<dbReference type="AlphaFoldDB" id="A0A225ARJ1"/>
<dbReference type="PANTHER" id="PTHR47197:SF3">
    <property type="entry name" value="DIHYDRO-HEME D1 DEHYDROGENASE"/>
    <property type="match status" value="1"/>
</dbReference>
<dbReference type="GeneID" id="31007172"/>
<evidence type="ECO:0000256" key="1">
    <source>
        <dbReference type="SAM" id="MobiDB-lite"/>
    </source>
</evidence>
<feature type="compositionally biased region" description="Low complexity" evidence="1">
    <location>
        <begin position="75"/>
        <end position="91"/>
    </location>
</feature>